<keyword evidence="2" id="KW-0808">Transferase</keyword>
<keyword evidence="1" id="KW-0328">Glycosyltransferase</keyword>
<feature type="non-terminal residue" evidence="4">
    <location>
        <position position="98"/>
    </location>
</feature>
<evidence type="ECO:0000256" key="1">
    <source>
        <dbReference type="ARBA" id="ARBA00022676"/>
    </source>
</evidence>
<dbReference type="Gene3D" id="3.40.50.2000">
    <property type="entry name" value="Glycogen Phosphorylase B"/>
    <property type="match status" value="1"/>
</dbReference>
<dbReference type="CDD" id="cd03801">
    <property type="entry name" value="GT4_PimA-like"/>
    <property type="match status" value="1"/>
</dbReference>
<dbReference type="SUPFAM" id="SSF53756">
    <property type="entry name" value="UDP-Glycosyltransferase/glycogen phosphorylase"/>
    <property type="match status" value="1"/>
</dbReference>
<accession>A0A060CDN0</accession>
<dbReference type="PANTHER" id="PTHR12526">
    <property type="entry name" value="GLYCOSYLTRANSFERASE"/>
    <property type="match status" value="1"/>
</dbReference>
<proteinExistence type="predicted"/>
<evidence type="ECO:0000313" key="4">
    <source>
        <dbReference type="EMBL" id="AIA94778.1"/>
    </source>
</evidence>
<protein>
    <submittedName>
        <fullName evidence="4">Glycos_transf_1</fullName>
    </submittedName>
</protein>
<feature type="domain" description="Glycosyl transferase family 1" evidence="3">
    <location>
        <begin position="10"/>
        <end position="98"/>
    </location>
</feature>
<dbReference type="AlphaFoldDB" id="A0A060CDN0"/>
<organism evidence="4">
    <name type="scientific">uncultured Pyrococcus sp</name>
    <dbReference type="NCBI Taxonomy" id="1434684"/>
    <lineage>
        <taxon>Archaea</taxon>
        <taxon>Methanobacteriati</taxon>
        <taxon>Methanobacteriota</taxon>
        <taxon>Thermococci</taxon>
        <taxon>Thermococcales</taxon>
        <taxon>Thermococcaceae</taxon>
        <taxon>Pyrococcus</taxon>
        <taxon>environmental samples</taxon>
    </lineage>
</organism>
<evidence type="ECO:0000259" key="3">
    <source>
        <dbReference type="Pfam" id="PF00534"/>
    </source>
</evidence>
<dbReference type="PANTHER" id="PTHR12526:SF510">
    <property type="entry name" value="D-INOSITOL 3-PHOSPHATE GLYCOSYLTRANSFERASE"/>
    <property type="match status" value="1"/>
</dbReference>
<sequence>MAVAADGFLQWLQGEIEQKGVQDVVKMRGFAPTDALIQAFHDSDLYLFCSIWDEPFSGGLLEALATGLPTIATTAGGTPEAIVSGENGLLVQPDDAQA</sequence>
<name>A0A060CDN0_9EURY</name>
<dbReference type="GO" id="GO:0016757">
    <property type="term" value="F:glycosyltransferase activity"/>
    <property type="evidence" value="ECO:0007669"/>
    <property type="project" value="UniProtKB-KW"/>
</dbReference>
<evidence type="ECO:0000256" key="2">
    <source>
        <dbReference type="ARBA" id="ARBA00022679"/>
    </source>
</evidence>
<dbReference type="InterPro" id="IPR001296">
    <property type="entry name" value="Glyco_trans_1"/>
</dbReference>
<reference evidence="4" key="1">
    <citation type="journal article" date="2013" name="Environ. Microbiol.">
        <title>Seasonally variable intestinal metagenomes of the red palm weevil (Rhynchophorus ferrugineus).</title>
        <authorList>
            <person name="Jia S."/>
            <person name="Zhang X."/>
            <person name="Zhang G."/>
            <person name="Yin A."/>
            <person name="Zhang S."/>
            <person name="Li F."/>
            <person name="Wang L."/>
            <person name="Zhao D."/>
            <person name="Yun Q."/>
            <person name="Tala"/>
            <person name="Wang J."/>
            <person name="Sun G."/>
            <person name="Baabdullah M."/>
            <person name="Yu X."/>
            <person name="Hu S."/>
            <person name="Al-Mssallem I.S."/>
            <person name="Yu J."/>
        </authorList>
    </citation>
    <scope>NUCLEOTIDE SEQUENCE</scope>
</reference>
<dbReference type="EMBL" id="KF127422">
    <property type="protein sequence ID" value="AIA94778.1"/>
    <property type="molecule type" value="Genomic_DNA"/>
</dbReference>
<dbReference type="Pfam" id="PF00534">
    <property type="entry name" value="Glycos_transf_1"/>
    <property type="match status" value="1"/>
</dbReference>